<feature type="compositionally biased region" description="Low complexity" evidence="2">
    <location>
        <begin position="277"/>
        <end position="288"/>
    </location>
</feature>
<dbReference type="OrthoDB" id="49605at2759"/>
<feature type="region of interest" description="Disordered" evidence="2">
    <location>
        <begin position="1"/>
        <end position="79"/>
    </location>
</feature>
<evidence type="ECO:0000256" key="1">
    <source>
        <dbReference type="SAM" id="Coils"/>
    </source>
</evidence>
<feature type="compositionally biased region" description="Pro residues" evidence="2">
    <location>
        <begin position="254"/>
        <end position="276"/>
    </location>
</feature>
<feature type="domain" description="PUB" evidence="3">
    <location>
        <begin position="105"/>
        <end position="181"/>
    </location>
</feature>
<name>A0A061B4X3_RHOTO</name>
<dbReference type="InterPro" id="IPR018997">
    <property type="entry name" value="PUB_domain"/>
</dbReference>
<protein>
    <submittedName>
        <fullName evidence="4">RHTO0S07e03246g2_1</fullName>
    </submittedName>
</protein>
<proteinExistence type="predicted"/>
<dbReference type="Gene3D" id="1.20.58.2190">
    <property type="match status" value="1"/>
</dbReference>
<reference evidence="4" key="1">
    <citation type="journal article" date="2014" name="Genome Announc.">
        <title>Draft genome sequence of Rhodosporidium toruloides CECT1137, an oleaginous yeast of biotechnological interest.</title>
        <authorList>
            <person name="Morin N."/>
            <person name="Calcas X."/>
            <person name="Devillers H."/>
            <person name="Durrens P."/>
            <person name="Sherman D.J."/>
            <person name="Nicaud J.-M."/>
            <person name="Neuveglise C."/>
        </authorList>
    </citation>
    <scope>NUCLEOTIDE SEQUENCE</scope>
    <source>
        <strain evidence="4">CECT1137</strain>
    </source>
</reference>
<feature type="region of interest" description="Disordered" evidence="2">
    <location>
        <begin position="385"/>
        <end position="415"/>
    </location>
</feature>
<feature type="compositionally biased region" description="Basic and acidic residues" evidence="2">
    <location>
        <begin position="62"/>
        <end position="79"/>
    </location>
</feature>
<dbReference type="SUPFAM" id="SSF143503">
    <property type="entry name" value="PUG domain-like"/>
    <property type="match status" value="1"/>
</dbReference>
<feature type="compositionally biased region" description="Basic and acidic residues" evidence="2">
    <location>
        <begin position="387"/>
        <end position="396"/>
    </location>
</feature>
<organism evidence="4">
    <name type="scientific">Rhodotorula toruloides</name>
    <name type="common">Yeast</name>
    <name type="synonym">Rhodosporidium toruloides</name>
    <dbReference type="NCBI Taxonomy" id="5286"/>
    <lineage>
        <taxon>Eukaryota</taxon>
        <taxon>Fungi</taxon>
        <taxon>Dikarya</taxon>
        <taxon>Basidiomycota</taxon>
        <taxon>Pucciniomycotina</taxon>
        <taxon>Microbotryomycetes</taxon>
        <taxon>Sporidiobolales</taxon>
        <taxon>Sporidiobolaceae</taxon>
        <taxon>Rhodotorula</taxon>
    </lineage>
</organism>
<dbReference type="InterPro" id="IPR036339">
    <property type="entry name" value="PUB-like_dom_sf"/>
</dbReference>
<keyword evidence="1" id="KW-0175">Coiled coil</keyword>
<dbReference type="Pfam" id="PF09409">
    <property type="entry name" value="PUB"/>
    <property type="match status" value="1"/>
</dbReference>
<evidence type="ECO:0000259" key="3">
    <source>
        <dbReference type="Pfam" id="PF09409"/>
    </source>
</evidence>
<feature type="compositionally biased region" description="Low complexity" evidence="2">
    <location>
        <begin position="31"/>
        <end position="56"/>
    </location>
</feature>
<accession>A0A061B4X3</accession>
<sequence length="432" mass="46905">MPVFGGPDPTPSTSSSSLPIAPPAPSPPPSSSSLAPSSPTRTLSPAAAAALARAQPAPRPTSRAEAHSARLDQEGGEEFRPDRKDLLAYHRVLDSQFLPNVSKTQAVETLSTLHTILSNLLSPPAPSQAHKYRHIRLSNPLIQRIILTPASGSAKDFLVLCGWKREVKEFEEALVWRGGEGQVYRVRCGRLVVEGKLRAAKEAEERERRYKESEKEAEAARKEKALLAYEEDRLSRAERDERERLVREARAALPSPPVIPRPTGPSPYLPRAPPSSLPFHAAAAADPEAGTDDPPPSYGESARTHSHSSAASLPFPGAGVAIAHRSRGGRRLRSRYCTDAAGIDEVARRERLCVRNGAGDPSCRQARRRDCCASQRRYRLGLSSRRSAQDLRREDAGVGCGSGLDGGRHRHPPSLRGVRLPYEVEEAGAAFS</sequence>
<gene>
    <name evidence="4" type="ORF">RHTO0S_07e03246g</name>
</gene>
<evidence type="ECO:0000313" key="4">
    <source>
        <dbReference type="EMBL" id="CDR42719.1"/>
    </source>
</evidence>
<feature type="region of interest" description="Disordered" evidence="2">
    <location>
        <begin position="253"/>
        <end position="313"/>
    </location>
</feature>
<dbReference type="CDD" id="cd09212">
    <property type="entry name" value="PUB"/>
    <property type="match status" value="1"/>
</dbReference>
<evidence type="ECO:0000256" key="2">
    <source>
        <dbReference type="SAM" id="MobiDB-lite"/>
    </source>
</evidence>
<feature type="compositionally biased region" description="Pro residues" evidence="2">
    <location>
        <begin position="20"/>
        <end position="30"/>
    </location>
</feature>
<dbReference type="EMBL" id="LK052942">
    <property type="protein sequence ID" value="CDR42719.1"/>
    <property type="molecule type" value="Genomic_DNA"/>
</dbReference>
<feature type="coiled-coil region" evidence="1">
    <location>
        <begin position="196"/>
        <end position="232"/>
    </location>
</feature>
<dbReference type="AlphaFoldDB" id="A0A061B4X3"/>